<evidence type="ECO:0000313" key="1">
    <source>
        <dbReference type="EMBL" id="KAL0294836.1"/>
    </source>
</evidence>
<dbReference type="AlphaFoldDB" id="A0AAW2JMG9"/>
<reference evidence="1" key="1">
    <citation type="submission" date="2020-06" db="EMBL/GenBank/DDBJ databases">
        <authorList>
            <person name="Li T."/>
            <person name="Hu X."/>
            <person name="Zhang T."/>
            <person name="Song X."/>
            <person name="Zhang H."/>
            <person name="Dai N."/>
            <person name="Sheng W."/>
            <person name="Hou X."/>
            <person name="Wei L."/>
        </authorList>
    </citation>
    <scope>NUCLEOTIDE SEQUENCE</scope>
    <source>
        <strain evidence="1">G02</strain>
        <tissue evidence="1">Leaf</tissue>
    </source>
</reference>
<keyword evidence="1" id="KW-0808">Transferase</keyword>
<reference evidence="1" key="2">
    <citation type="journal article" date="2024" name="Plant">
        <title>Genomic evolution and insights into agronomic trait innovations of Sesamum species.</title>
        <authorList>
            <person name="Miao H."/>
            <person name="Wang L."/>
            <person name="Qu L."/>
            <person name="Liu H."/>
            <person name="Sun Y."/>
            <person name="Le M."/>
            <person name="Wang Q."/>
            <person name="Wei S."/>
            <person name="Zheng Y."/>
            <person name="Lin W."/>
            <person name="Duan Y."/>
            <person name="Cao H."/>
            <person name="Xiong S."/>
            <person name="Wang X."/>
            <person name="Wei L."/>
            <person name="Li C."/>
            <person name="Ma Q."/>
            <person name="Ju M."/>
            <person name="Zhao R."/>
            <person name="Li G."/>
            <person name="Mu C."/>
            <person name="Tian Q."/>
            <person name="Mei H."/>
            <person name="Zhang T."/>
            <person name="Gao T."/>
            <person name="Zhang H."/>
        </authorList>
    </citation>
    <scope>NUCLEOTIDE SEQUENCE</scope>
    <source>
        <strain evidence="1">G02</strain>
    </source>
</reference>
<sequence>MSDTSLDVATEMVKELEITDWDPLEIANMIDEEISTLVLSWKDSCSSLINQQHSFNYADEEDDNDDNVPHHPFYSTSSFLPPMLPARSFVPSRCQFYQAKALHDWHQVPNLKYYSANEDGYLPSSDKEEMHCIAKTPKCTRFGPEGSTTRNCNNFNVVDCSSKPQQKMVRTRSMVDIRSQLLHRTLVEEINKRRLFKTVGAVEHVGYHDVGDFSGGEKTSGISKGKSIKECGVRGFKW</sequence>
<accession>A0AAW2JMG9</accession>
<gene>
    <name evidence="1" type="ORF">Sradi_6865600</name>
</gene>
<name>A0AAW2JMG9_SESRA</name>
<comment type="caution">
    <text evidence="1">The sequence shown here is derived from an EMBL/GenBank/DDBJ whole genome shotgun (WGS) entry which is preliminary data.</text>
</comment>
<keyword evidence="1" id="KW-0418">Kinase</keyword>
<organism evidence="1">
    <name type="scientific">Sesamum radiatum</name>
    <name type="common">Black benniseed</name>
    <dbReference type="NCBI Taxonomy" id="300843"/>
    <lineage>
        <taxon>Eukaryota</taxon>
        <taxon>Viridiplantae</taxon>
        <taxon>Streptophyta</taxon>
        <taxon>Embryophyta</taxon>
        <taxon>Tracheophyta</taxon>
        <taxon>Spermatophyta</taxon>
        <taxon>Magnoliopsida</taxon>
        <taxon>eudicotyledons</taxon>
        <taxon>Gunneridae</taxon>
        <taxon>Pentapetalae</taxon>
        <taxon>asterids</taxon>
        <taxon>lamiids</taxon>
        <taxon>Lamiales</taxon>
        <taxon>Pedaliaceae</taxon>
        <taxon>Sesamum</taxon>
    </lineage>
</organism>
<protein>
    <submittedName>
        <fullName evidence="1">Serine/threonine-protein kinase WNK4</fullName>
    </submittedName>
</protein>
<dbReference type="EMBL" id="JACGWJ010000125">
    <property type="protein sequence ID" value="KAL0294836.1"/>
    <property type="molecule type" value="Genomic_DNA"/>
</dbReference>
<dbReference type="GO" id="GO:0016301">
    <property type="term" value="F:kinase activity"/>
    <property type="evidence" value="ECO:0007669"/>
    <property type="project" value="UniProtKB-KW"/>
</dbReference>
<proteinExistence type="predicted"/>